<dbReference type="EMBL" id="LAZR01057203">
    <property type="protein sequence ID" value="KKK72551.1"/>
    <property type="molecule type" value="Genomic_DNA"/>
</dbReference>
<organism evidence="2">
    <name type="scientific">marine sediment metagenome</name>
    <dbReference type="NCBI Taxonomy" id="412755"/>
    <lineage>
        <taxon>unclassified sequences</taxon>
        <taxon>metagenomes</taxon>
        <taxon>ecological metagenomes</taxon>
    </lineage>
</organism>
<evidence type="ECO:0000313" key="2">
    <source>
        <dbReference type="EMBL" id="KKK72551.1"/>
    </source>
</evidence>
<evidence type="ECO:0000256" key="1">
    <source>
        <dbReference type="SAM" id="MobiDB-lite"/>
    </source>
</evidence>
<accession>A0A0F9AK19</accession>
<protein>
    <submittedName>
        <fullName evidence="2">Uncharacterized protein</fullName>
    </submittedName>
</protein>
<comment type="caution">
    <text evidence="2">The sequence shown here is derived from an EMBL/GenBank/DDBJ whole genome shotgun (WGS) entry which is preliminary data.</text>
</comment>
<reference evidence="2" key="1">
    <citation type="journal article" date="2015" name="Nature">
        <title>Complex archaea that bridge the gap between prokaryotes and eukaryotes.</title>
        <authorList>
            <person name="Spang A."/>
            <person name="Saw J.H."/>
            <person name="Jorgensen S.L."/>
            <person name="Zaremba-Niedzwiedzka K."/>
            <person name="Martijn J."/>
            <person name="Lind A.E."/>
            <person name="van Eijk R."/>
            <person name="Schleper C."/>
            <person name="Guy L."/>
            <person name="Ettema T.J."/>
        </authorList>
    </citation>
    <scope>NUCLEOTIDE SEQUENCE</scope>
</reference>
<dbReference type="AlphaFoldDB" id="A0A0F9AK19"/>
<feature type="compositionally biased region" description="Basic and acidic residues" evidence="1">
    <location>
        <begin position="59"/>
        <end position="72"/>
    </location>
</feature>
<sequence length="72" mass="8092">MEARLCPVCRKGKIWRNYVKTCSRHCSMTWNTWSPDMQGSAVESSLGSSIITIGEEQGVEEKPSGDKPEFLK</sequence>
<feature type="region of interest" description="Disordered" evidence="1">
    <location>
        <begin position="53"/>
        <end position="72"/>
    </location>
</feature>
<gene>
    <name evidence="2" type="ORF">LCGC14_2902730</name>
</gene>
<name>A0A0F9AK19_9ZZZZ</name>
<proteinExistence type="predicted"/>